<evidence type="ECO:0000313" key="20">
    <source>
        <dbReference type="Proteomes" id="UP001549145"/>
    </source>
</evidence>
<evidence type="ECO:0000256" key="12">
    <source>
        <dbReference type="ARBA" id="ARBA00022777"/>
    </source>
</evidence>
<dbReference type="RefSeq" id="WP_238280874.1">
    <property type="nucleotide sequence ID" value="NZ_BPQL01000104.1"/>
</dbReference>
<dbReference type="Gene3D" id="3.30.450.20">
    <property type="entry name" value="PAS domain"/>
    <property type="match status" value="3"/>
</dbReference>
<keyword evidence="5" id="KW-0597">Phosphoprotein</keyword>
<evidence type="ECO:0000256" key="5">
    <source>
        <dbReference type="ARBA" id="ARBA00022553"/>
    </source>
</evidence>
<evidence type="ECO:0000256" key="4">
    <source>
        <dbReference type="ARBA" id="ARBA00022543"/>
    </source>
</evidence>
<dbReference type="Pfam" id="PF08448">
    <property type="entry name" value="PAS_4"/>
    <property type="match status" value="1"/>
</dbReference>
<keyword evidence="14" id="KW-0157">Chromophore</keyword>
<evidence type="ECO:0000256" key="3">
    <source>
        <dbReference type="ARBA" id="ARBA00021740"/>
    </source>
</evidence>
<dbReference type="PROSITE" id="PS50113">
    <property type="entry name" value="PAC"/>
    <property type="match status" value="2"/>
</dbReference>
<keyword evidence="4" id="KW-0600">Photoreceptor protein</keyword>
<dbReference type="SMART" id="SM00911">
    <property type="entry name" value="HWE_HK"/>
    <property type="match status" value="1"/>
</dbReference>
<dbReference type="InterPro" id="IPR013767">
    <property type="entry name" value="PAS_fold"/>
</dbReference>
<dbReference type="InterPro" id="IPR035965">
    <property type="entry name" value="PAS-like_dom_sf"/>
</dbReference>
<dbReference type="Gene3D" id="3.30.450.40">
    <property type="match status" value="2"/>
</dbReference>
<keyword evidence="8" id="KW-0288">FMN</keyword>
<evidence type="ECO:0000256" key="7">
    <source>
        <dbReference type="ARBA" id="ARBA00022630"/>
    </source>
</evidence>
<keyword evidence="15" id="KW-0843">Virulence</keyword>
<dbReference type="Pfam" id="PF00989">
    <property type="entry name" value="PAS"/>
    <property type="match status" value="1"/>
</dbReference>
<dbReference type="InterPro" id="IPR000700">
    <property type="entry name" value="PAS-assoc_C"/>
</dbReference>
<keyword evidence="9" id="KW-0808">Transferase</keyword>
<organism evidence="19 20">
    <name type="scientific">Methylobacterium goesingense</name>
    <dbReference type="NCBI Taxonomy" id="243690"/>
    <lineage>
        <taxon>Bacteria</taxon>
        <taxon>Pseudomonadati</taxon>
        <taxon>Pseudomonadota</taxon>
        <taxon>Alphaproteobacteria</taxon>
        <taxon>Hyphomicrobiales</taxon>
        <taxon>Methylobacteriaceae</taxon>
        <taxon>Methylobacterium</taxon>
    </lineage>
</organism>
<dbReference type="InterPro" id="IPR013656">
    <property type="entry name" value="PAS_4"/>
</dbReference>
<dbReference type="InterPro" id="IPR029016">
    <property type="entry name" value="GAF-like_dom_sf"/>
</dbReference>
<keyword evidence="16" id="KW-0675">Receptor</keyword>
<dbReference type="SMART" id="SM00086">
    <property type="entry name" value="PAC"/>
    <property type="match status" value="2"/>
</dbReference>
<keyword evidence="10" id="KW-0677">Repeat</keyword>
<dbReference type="Proteomes" id="UP001549145">
    <property type="component" value="Unassembled WGS sequence"/>
</dbReference>
<evidence type="ECO:0000256" key="10">
    <source>
        <dbReference type="ARBA" id="ARBA00022737"/>
    </source>
</evidence>
<dbReference type="InterPro" id="IPR011102">
    <property type="entry name" value="Sig_transdc_His_kinase_HWE"/>
</dbReference>
<evidence type="ECO:0000256" key="14">
    <source>
        <dbReference type="ARBA" id="ARBA00022991"/>
    </source>
</evidence>
<dbReference type="PANTHER" id="PTHR41523:SF8">
    <property type="entry name" value="ETHYLENE RESPONSE SENSOR PROTEIN"/>
    <property type="match status" value="1"/>
</dbReference>
<comment type="catalytic activity">
    <reaction evidence="1">
        <text>ATP + protein L-histidine = ADP + protein N-phospho-L-histidine.</text>
        <dbReference type="EC" id="2.7.13.3"/>
    </reaction>
</comment>
<evidence type="ECO:0000256" key="15">
    <source>
        <dbReference type="ARBA" id="ARBA00023026"/>
    </source>
</evidence>
<keyword evidence="7" id="KW-0285">Flavoprotein</keyword>
<comment type="caution">
    <text evidence="19">The sequence shown here is derived from an EMBL/GenBank/DDBJ whole genome shotgun (WGS) entry which is preliminary data.</text>
</comment>
<feature type="domain" description="PAC" evidence="18">
    <location>
        <begin position="249"/>
        <end position="301"/>
    </location>
</feature>
<keyword evidence="6" id="KW-0716">Sensory transduction</keyword>
<dbReference type="InterPro" id="IPR001610">
    <property type="entry name" value="PAC"/>
</dbReference>
<proteinExistence type="predicted"/>
<evidence type="ECO:0000256" key="1">
    <source>
        <dbReference type="ARBA" id="ARBA00000085"/>
    </source>
</evidence>
<dbReference type="NCBIfam" id="TIGR00229">
    <property type="entry name" value="sensory_box"/>
    <property type="match status" value="1"/>
</dbReference>
<dbReference type="PROSITE" id="PS50112">
    <property type="entry name" value="PAS"/>
    <property type="match status" value="1"/>
</dbReference>
<dbReference type="SUPFAM" id="SSF55781">
    <property type="entry name" value="GAF domain-like"/>
    <property type="match status" value="2"/>
</dbReference>
<evidence type="ECO:0000256" key="9">
    <source>
        <dbReference type="ARBA" id="ARBA00022679"/>
    </source>
</evidence>
<keyword evidence="12" id="KW-0418">Kinase</keyword>
<keyword evidence="20" id="KW-1185">Reference proteome</keyword>
<feature type="domain" description="PAC" evidence="18">
    <location>
        <begin position="375"/>
        <end position="427"/>
    </location>
</feature>
<evidence type="ECO:0000256" key="13">
    <source>
        <dbReference type="ARBA" id="ARBA00022840"/>
    </source>
</evidence>
<sequence>MRGKIDGGEQVKARRDVVLAAYDILDTPGEAEFDDIVRVASETCGMPVSLISLLDRDRDRQWFKAETGFGQSETPLSQSICAYTVRQDDVFEIEDLRLDTRTANNPLVTGGPQVRFYAGAPLRTADGVALGALCVLDTKPNKLTASQAFVLRTLAHQVMTTLELRRSLRMRREGDRRNKAILESAVDYAIVSLDLDGMVTSWSPGAEQILGWDEAEMCGKPAHVFFTEEDVACGVPEREMGAALLHGRGADERWHVRKDGSRFWANGEMMPLRDEDGRHEGFIKVLRDRTAQRNAAAKEQADAAFMRGVLSSSADCIKVLDPDARLTFMNEGGLAVMEADDFNQVKGCDWIRFWQGQAQADAKAAFWTALAGGTGHFQGPAETLKGKAKWWDVQVTPIRGPDGRPERLLVVSRDVTAQRASEQRIVESEQRWRGLFEGMQEGFFSGEIIRDADGRVFDYRFVEINPAFAAQSGLKVETVGRTVREVIPGIPGWVIETYARVVDTGVPEVFEITVPELMRTFEVRAYRESENRFAAMFIDVSERRRADARRAALAELGDRLRNTGDRTEIARVAAEILGRTLGLSHAGYGDVDHDRETIAVGEGWSAPGIPGIGGLHGFRDYGTYIDGLKNGHAVIIDDVTEDPRTARDAEALAGIHVRSLLNLPLMEHGRFVALLFALKAEPYAWKPEEVSFASNIADRTRAALARIEAEERQRTLNLELGHRMKNMLAMVQAIATQTMRNATDVNTAKDVLAGRLIALGNSHDLLLGGEVCAAPIGSVIRGALRTHQDNPGRFVVEGPTFTVGPKAAMSLSLILHELATNAAKYGALSTAEGKISVAWEVRQEADEPYCALRWSEEGGPSVEPPKRTGFGTRLIGRGLAGSFGGEVDLSYPVTGVVCTIDAPLRGLQAEDTPPP</sequence>
<name>A0ABV2L2A9_9HYPH</name>
<dbReference type="CDD" id="cd00130">
    <property type="entry name" value="PAS"/>
    <property type="match status" value="1"/>
</dbReference>
<dbReference type="EC" id="2.7.13.3" evidence="2"/>
<protein>
    <recommendedName>
        <fullName evidence="3">Blue-light-activated histidine kinase</fullName>
        <ecNumber evidence="2">2.7.13.3</ecNumber>
    </recommendedName>
</protein>
<dbReference type="EMBL" id="JBEPMM010000003">
    <property type="protein sequence ID" value="MET3691971.1"/>
    <property type="molecule type" value="Genomic_DNA"/>
</dbReference>
<dbReference type="Pfam" id="PF01590">
    <property type="entry name" value="GAF"/>
    <property type="match status" value="2"/>
</dbReference>
<dbReference type="InterPro" id="IPR000014">
    <property type="entry name" value="PAS"/>
</dbReference>
<dbReference type="Gene3D" id="3.30.565.10">
    <property type="entry name" value="Histidine kinase-like ATPase, C-terminal domain"/>
    <property type="match status" value="1"/>
</dbReference>
<dbReference type="InterPro" id="IPR003018">
    <property type="entry name" value="GAF"/>
</dbReference>
<accession>A0ABV2L2A9</accession>
<dbReference type="SMART" id="SM00091">
    <property type="entry name" value="PAS"/>
    <property type="match status" value="3"/>
</dbReference>
<evidence type="ECO:0000256" key="6">
    <source>
        <dbReference type="ARBA" id="ARBA00022606"/>
    </source>
</evidence>
<dbReference type="InterPro" id="IPR036890">
    <property type="entry name" value="HATPase_C_sf"/>
</dbReference>
<dbReference type="Pfam" id="PF07536">
    <property type="entry name" value="HWE_HK"/>
    <property type="match status" value="1"/>
</dbReference>
<evidence type="ECO:0000256" key="8">
    <source>
        <dbReference type="ARBA" id="ARBA00022643"/>
    </source>
</evidence>
<evidence type="ECO:0000259" key="17">
    <source>
        <dbReference type="PROSITE" id="PS50112"/>
    </source>
</evidence>
<feature type="domain" description="PAS" evidence="17">
    <location>
        <begin position="174"/>
        <end position="220"/>
    </location>
</feature>
<dbReference type="PANTHER" id="PTHR41523">
    <property type="entry name" value="TWO-COMPONENT SYSTEM SENSOR PROTEIN"/>
    <property type="match status" value="1"/>
</dbReference>
<dbReference type="SMART" id="SM00065">
    <property type="entry name" value="GAF"/>
    <property type="match status" value="2"/>
</dbReference>
<evidence type="ECO:0000313" key="19">
    <source>
        <dbReference type="EMBL" id="MET3691971.1"/>
    </source>
</evidence>
<evidence type="ECO:0000256" key="16">
    <source>
        <dbReference type="ARBA" id="ARBA00023170"/>
    </source>
</evidence>
<gene>
    <name evidence="19" type="ORF">ABID43_001502</name>
</gene>
<keyword evidence="13" id="KW-0067">ATP-binding</keyword>
<dbReference type="Pfam" id="PF13188">
    <property type="entry name" value="PAS_8"/>
    <property type="match status" value="1"/>
</dbReference>
<evidence type="ECO:0000259" key="18">
    <source>
        <dbReference type="PROSITE" id="PS50113"/>
    </source>
</evidence>
<reference evidence="19 20" key="1">
    <citation type="submission" date="2024-06" db="EMBL/GenBank/DDBJ databases">
        <title>Genomic Encyclopedia of Type Strains, Phase IV (KMG-IV): sequencing the most valuable type-strain genomes for metagenomic binning, comparative biology and taxonomic classification.</title>
        <authorList>
            <person name="Goeker M."/>
        </authorList>
    </citation>
    <scope>NUCLEOTIDE SEQUENCE [LARGE SCALE GENOMIC DNA]</scope>
    <source>
        <strain evidence="19 20">DSM 21331</strain>
    </source>
</reference>
<dbReference type="SUPFAM" id="SSF55785">
    <property type="entry name" value="PYP-like sensor domain (PAS domain)"/>
    <property type="match status" value="3"/>
</dbReference>
<keyword evidence="11" id="KW-0547">Nucleotide-binding</keyword>
<evidence type="ECO:0000256" key="2">
    <source>
        <dbReference type="ARBA" id="ARBA00012438"/>
    </source>
</evidence>
<evidence type="ECO:0000256" key="11">
    <source>
        <dbReference type="ARBA" id="ARBA00022741"/>
    </source>
</evidence>